<reference evidence="1 2" key="1">
    <citation type="submission" date="2014-06" db="EMBL/GenBank/DDBJ databases">
        <authorList>
            <person name="Ngugi D.K."/>
            <person name="Blom J."/>
            <person name="Alam I."/>
            <person name="Rashid M."/>
            <person name="Baalawi W."/>
            <person name="Zhang G."/>
            <person name="Hikmawan T."/>
            <person name="Guan Y."/>
            <person name="Antunes A."/>
            <person name="Siam R."/>
            <person name="El-Dorry H."/>
            <person name="Bajic V."/>
            <person name="Stingl U."/>
        </authorList>
    </citation>
    <scope>NUCLEOTIDE SEQUENCE [LARGE SCALE GENOMIC DNA]</scope>
    <source>
        <strain evidence="1">SCGC AAA799-P11</strain>
    </source>
</reference>
<dbReference type="EMBL" id="JOSZ01000008">
    <property type="protein sequence ID" value="KFM19442.1"/>
    <property type="molecule type" value="Genomic_DNA"/>
</dbReference>
<sequence length="40" mass="4658">MGTQELTSEQKEEIQQRIIEACKKDTGHVQKNMLRDLEQA</sequence>
<organism evidence="1 2">
    <name type="scientific">Marine Group I thaumarchaeote SCGC AAA799-P11</name>
    <dbReference type="NCBI Taxonomy" id="1502295"/>
    <lineage>
        <taxon>Archaea</taxon>
        <taxon>Nitrososphaerota</taxon>
        <taxon>Marine Group I</taxon>
    </lineage>
</organism>
<dbReference type="AlphaFoldDB" id="A0A087S138"/>
<accession>A0A087S138</accession>
<evidence type="ECO:0000313" key="1">
    <source>
        <dbReference type="EMBL" id="KFM19442.1"/>
    </source>
</evidence>
<name>A0A087S138_9ARCH</name>
<keyword evidence="2" id="KW-1185">Reference proteome</keyword>
<gene>
    <name evidence="1" type="ORF">AAA799P11_00766</name>
</gene>
<comment type="caution">
    <text evidence="1">The sequence shown here is derived from an EMBL/GenBank/DDBJ whole genome shotgun (WGS) entry which is preliminary data.</text>
</comment>
<protein>
    <submittedName>
        <fullName evidence="1">Uncharacterized protein</fullName>
    </submittedName>
</protein>
<evidence type="ECO:0000313" key="2">
    <source>
        <dbReference type="Proteomes" id="UP000029387"/>
    </source>
</evidence>
<dbReference type="Proteomes" id="UP000029387">
    <property type="component" value="Unassembled WGS sequence"/>
</dbReference>
<proteinExistence type="predicted"/>